<dbReference type="Gene3D" id="3.30.750.140">
    <property type="match status" value="1"/>
</dbReference>
<feature type="chain" id="PRO_5009254767" evidence="5">
    <location>
        <begin position="20"/>
        <end position="433"/>
    </location>
</feature>
<feature type="region of interest" description="Disordered" evidence="4">
    <location>
        <begin position="245"/>
        <end position="278"/>
    </location>
</feature>
<feature type="region of interest" description="Disordered" evidence="4">
    <location>
        <begin position="181"/>
        <end position="211"/>
    </location>
</feature>
<protein>
    <submittedName>
        <fullName evidence="7">Flagellar hook-length control protein FliK</fullName>
    </submittedName>
</protein>
<feature type="region of interest" description="Disordered" evidence="4">
    <location>
        <begin position="375"/>
        <end position="410"/>
    </location>
</feature>
<organism evidence="7 8">
    <name type="scientific">Halopseudomonas xinjiangensis</name>
    <dbReference type="NCBI Taxonomy" id="487184"/>
    <lineage>
        <taxon>Bacteria</taxon>
        <taxon>Pseudomonadati</taxon>
        <taxon>Pseudomonadota</taxon>
        <taxon>Gammaproteobacteria</taxon>
        <taxon>Pseudomonadales</taxon>
        <taxon>Pseudomonadaceae</taxon>
        <taxon>Halopseudomonas</taxon>
    </lineage>
</organism>
<evidence type="ECO:0000256" key="5">
    <source>
        <dbReference type="SAM" id="SignalP"/>
    </source>
</evidence>
<gene>
    <name evidence="7" type="ORF">SAMN05216421_0525</name>
</gene>
<dbReference type="InterPro" id="IPR021136">
    <property type="entry name" value="Flagellar_hook_control-like_C"/>
</dbReference>
<dbReference type="EMBL" id="LT629736">
    <property type="protein sequence ID" value="SDR89347.1"/>
    <property type="molecule type" value="Genomic_DNA"/>
</dbReference>
<evidence type="ECO:0000256" key="2">
    <source>
        <dbReference type="ARBA" id="ARBA00009149"/>
    </source>
</evidence>
<keyword evidence="3" id="KW-1005">Bacterial flagellum biogenesis</keyword>
<dbReference type="GO" id="GO:0009424">
    <property type="term" value="C:bacterial-type flagellum hook"/>
    <property type="evidence" value="ECO:0007669"/>
    <property type="project" value="InterPro"/>
</dbReference>
<feature type="compositionally biased region" description="Acidic residues" evidence="4">
    <location>
        <begin position="125"/>
        <end position="148"/>
    </location>
</feature>
<keyword evidence="5" id="KW-0732">Signal</keyword>
<sequence length="433" mass="44586">MSVSQPMMALFTAPPPATAGAGTAATAAGDAVADFAAVLAGQDPARIQAVLDQLGITDGGSELAADGKQLPESIQDWLGQLASLESVDGAALPVDPLAVEQALQGESDQWYRWLSESRLTLVDPATEETEAESELVDAESVEAQEDPISDSIVSLGLTEPTSETGDAGLAGSLIASQSQAGSANAAGAESTTDGASDMTIGEDQRKGSSKIAAEASQLNQRANSVPLAASESVAFASKLAEQLEAGGKAPGSDNDSIDATSRPTLGSQSAAQSALTARPVAAPPQALGVPFGQQGWGEAMVEKVMWASSQNLRSVEIHLDPAELGPLEIHIQQRGQEQQVQFVSQNASVREALESQMYRLREMFAQQGMNQVNVSVGDSSAGQQSAREQFAGNRGGSGRTDDRAGNGMDGGDSIVTTAAAARVSAERLVDFYA</sequence>
<dbReference type="InterPro" id="IPR052563">
    <property type="entry name" value="FliK"/>
</dbReference>
<dbReference type="GO" id="GO:0044780">
    <property type="term" value="P:bacterial-type flagellum assembly"/>
    <property type="evidence" value="ECO:0007669"/>
    <property type="project" value="InterPro"/>
</dbReference>
<evidence type="ECO:0000313" key="7">
    <source>
        <dbReference type="EMBL" id="SDR89347.1"/>
    </source>
</evidence>
<evidence type="ECO:0000259" key="6">
    <source>
        <dbReference type="Pfam" id="PF02120"/>
    </source>
</evidence>
<dbReference type="InterPro" id="IPR001635">
    <property type="entry name" value="Flag_hook_Flik"/>
</dbReference>
<dbReference type="PANTHER" id="PTHR37533">
    <property type="entry name" value="FLAGELLAR HOOK-LENGTH CONTROL PROTEIN"/>
    <property type="match status" value="1"/>
</dbReference>
<dbReference type="PRINTS" id="PR01007">
    <property type="entry name" value="FLGHOOKFLIK"/>
</dbReference>
<dbReference type="Pfam" id="PF02120">
    <property type="entry name" value="Flg_hook"/>
    <property type="match status" value="1"/>
</dbReference>
<dbReference type="PANTHER" id="PTHR37533:SF2">
    <property type="entry name" value="FLAGELLAR HOOK-LENGTH CONTROL PROTEIN"/>
    <property type="match status" value="1"/>
</dbReference>
<accession>A0A1H1MRM3</accession>
<evidence type="ECO:0000256" key="3">
    <source>
        <dbReference type="ARBA" id="ARBA00022795"/>
    </source>
</evidence>
<reference evidence="8" key="1">
    <citation type="submission" date="2016-10" db="EMBL/GenBank/DDBJ databases">
        <authorList>
            <person name="Varghese N."/>
            <person name="Submissions S."/>
        </authorList>
    </citation>
    <scope>NUCLEOTIDE SEQUENCE [LARGE SCALE GENOMIC DNA]</scope>
    <source>
        <strain evidence="8">NRRL B-51270</strain>
    </source>
</reference>
<proteinExistence type="inferred from homology"/>
<dbReference type="InterPro" id="IPR038610">
    <property type="entry name" value="FliK-like_C_sf"/>
</dbReference>
<keyword evidence="8" id="KW-1185">Reference proteome</keyword>
<feature type="region of interest" description="Disordered" evidence="4">
    <location>
        <begin position="123"/>
        <end position="149"/>
    </location>
</feature>
<evidence type="ECO:0000256" key="4">
    <source>
        <dbReference type="SAM" id="MobiDB-lite"/>
    </source>
</evidence>
<dbReference type="STRING" id="487184.SAMN05216421_0525"/>
<keyword evidence="7" id="KW-0966">Cell projection</keyword>
<dbReference type="CDD" id="cd17470">
    <property type="entry name" value="T3SS_Flik_C"/>
    <property type="match status" value="1"/>
</dbReference>
<name>A0A1H1MRM3_9GAMM</name>
<dbReference type="RefSeq" id="WP_157718101.1">
    <property type="nucleotide sequence ID" value="NZ_LT629736.1"/>
</dbReference>
<dbReference type="AlphaFoldDB" id="A0A1H1MRM3"/>
<feature type="signal peptide" evidence="5">
    <location>
        <begin position="1"/>
        <end position="19"/>
    </location>
</feature>
<comment type="similarity">
    <text evidence="2">Belongs to the FliK family.</text>
</comment>
<feature type="domain" description="Flagellar hook-length control protein-like C-terminal" evidence="6">
    <location>
        <begin position="302"/>
        <end position="384"/>
    </location>
</feature>
<feature type="compositionally biased region" description="Polar residues" evidence="4">
    <location>
        <begin position="253"/>
        <end position="275"/>
    </location>
</feature>
<dbReference type="Proteomes" id="UP000243207">
    <property type="component" value="Chromosome I"/>
</dbReference>
<dbReference type="OrthoDB" id="1792985at2"/>
<keyword evidence="7" id="KW-0969">Cilium</keyword>
<comment type="function">
    <text evidence="1">Controls the length of the flagellar hook.</text>
</comment>
<evidence type="ECO:0000313" key="8">
    <source>
        <dbReference type="Proteomes" id="UP000243207"/>
    </source>
</evidence>
<feature type="compositionally biased region" description="Polar residues" evidence="4">
    <location>
        <begin position="375"/>
        <end position="387"/>
    </location>
</feature>
<evidence type="ECO:0000256" key="1">
    <source>
        <dbReference type="ARBA" id="ARBA00003944"/>
    </source>
</evidence>
<keyword evidence="7" id="KW-0282">Flagellum</keyword>